<reference evidence="3" key="2">
    <citation type="submission" date="2021-04" db="EMBL/GenBank/DDBJ databases">
        <authorList>
            <person name="Gilroy R."/>
        </authorList>
    </citation>
    <scope>NUCLEOTIDE SEQUENCE</scope>
    <source>
        <strain evidence="3">CHK169-2315</strain>
    </source>
</reference>
<evidence type="ECO:0000313" key="4">
    <source>
        <dbReference type="Proteomes" id="UP000823937"/>
    </source>
</evidence>
<organism evidence="3 4">
    <name type="scientific">Candidatus Pseudogracilibacillus intestinigallinarum</name>
    <dbReference type="NCBI Taxonomy" id="2838742"/>
    <lineage>
        <taxon>Bacteria</taxon>
        <taxon>Bacillati</taxon>
        <taxon>Bacillota</taxon>
        <taxon>Bacilli</taxon>
        <taxon>Bacillales</taxon>
        <taxon>Bacillaceae</taxon>
        <taxon>Pseudogracilibacillus</taxon>
    </lineage>
</organism>
<dbReference type="InterPro" id="IPR001853">
    <property type="entry name" value="DSBA-like_thioredoxin_dom"/>
</dbReference>
<evidence type="ECO:0000256" key="1">
    <source>
        <dbReference type="SAM" id="MobiDB-lite"/>
    </source>
</evidence>
<dbReference type="PANTHER" id="PTHR13887">
    <property type="entry name" value="GLUTATHIONE S-TRANSFERASE KAPPA"/>
    <property type="match status" value="1"/>
</dbReference>
<feature type="region of interest" description="Disordered" evidence="1">
    <location>
        <begin position="217"/>
        <end position="237"/>
    </location>
</feature>
<dbReference type="CDD" id="cd03024">
    <property type="entry name" value="DsbA_FrnE"/>
    <property type="match status" value="1"/>
</dbReference>
<dbReference type="AlphaFoldDB" id="A0A9D1PLG0"/>
<feature type="domain" description="DSBA-like thioredoxin" evidence="2">
    <location>
        <begin position="3"/>
        <end position="205"/>
    </location>
</feature>
<comment type="caution">
    <text evidence="3">The sequence shown here is derived from an EMBL/GenBank/DDBJ whole genome shotgun (WGS) entry which is preliminary data.</text>
</comment>
<dbReference type="Pfam" id="PF01323">
    <property type="entry name" value="DSBA"/>
    <property type="match status" value="1"/>
</dbReference>
<dbReference type="EMBL" id="DXHX01000056">
    <property type="protein sequence ID" value="HIV74227.1"/>
    <property type="molecule type" value="Genomic_DNA"/>
</dbReference>
<dbReference type="SUPFAM" id="SSF52833">
    <property type="entry name" value="Thioredoxin-like"/>
    <property type="match status" value="1"/>
</dbReference>
<reference evidence="3" key="1">
    <citation type="journal article" date="2021" name="PeerJ">
        <title>Extensive microbial diversity within the chicken gut microbiome revealed by metagenomics and culture.</title>
        <authorList>
            <person name="Gilroy R."/>
            <person name="Ravi A."/>
            <person name="Getino M."/>
            <person name="Pursley I."/>
            <person name="Horton D.L."/>
            <person name="Alikhan N.F."/>
            <person name="Baker D."/>
            <person name="Gharbi K."/>
            <person name="Hall N."/>
            <person name="Watson M."/>
            <person name="Adriaenssens E.M."/>
            <person name="Foster-Nyarko E."/>
            <person name="Jarju S."/>
            <person name="Secka A."/>
            <person name="Antonio M."/>
            <person name="Oren A."/>
            <person name="Chaudhuri R.R."/>
            <person name="La Ragione R."/>
            <person name="Hildebrand F."/>
            <person name="Pallen M.J."/>
        </authorList>
    </citation>
    <scope>NUCLEOTIDE SEQUENCE</scope>
    <source>
        <strain evidence="3">CHK169-2315</strain>
    </source>
</reference>
<name>A0A9D1PLG0_9BACI</name>
<dbReference type="InterPro" id="IPR036249">
    <property type="entry name" value="Thioredoxin-like_sf"/>
</dbReference>
<protein>
    <submittedName>
        <fullName evidence="3">DsbA family oxidoreductase</fullName>
    </submittedName>
</protein>
<dbReference type="GO" id="GO:0016491">
    <property type="term" value="F:oxidoreductase activity"/>
    <property type="evidence" value="ECO:0007669"/>
    <property type="project" value="InterPro"/>
</dbReference>
<proteinExistence type="predicted"/>
<evidence type="ECO:0000259" key="2">
    <source>
        <dbReference type="Pfam" id="PF01323"/>
    </source>
</evidence>
<gene>
    <name evidence="3" type="ORF">H9895_04000</name>
</gene>
<dbReference type="Gene3D" id="3.40.30.10">
    <property type="entry name" value="Glutaredoxin"/>
    <property type="match status" value="1"/>
</dbReference>
<sequence>MKIEVWSDYVCPFCYIGKRKLEEAIADFPHKEDVEVIFKSYQLDPNTPRYNGQDYYETLAKKFGSMEQVKQMTNHVKQQANLVGLDFQFDTMKQTNTFDAHRLAKFAALKGKGAAISEALLSAHFLESKDVGNLDELAEIAAAVGLEKEEALATLCNEQAFREEVETDLQEATQFQITGVPFFIINRKYAISGAQPTETFTQALQQVWEEENKMSPLQTIGNNEDTCGPDGCDIPEK</sequence>
<accession>A0A9D1PLG0</accession>
<dbReference type="PANTHER" id="PTHR13887:SF41">
    <property type="entry name" value="THIOREDOXIN SUPERFAMILY PROTEIN"/>
    <property type="match status" value="1"/>
</dbReference>
<dbReference type="Proteomes" id="UP000823937">
    <property type="component" value="Unassembled WGS sequence"/>
</dbReference>
<evidence type="ECO:0000313" key="3">
    <source>
        <dbReference type="EMBL" id="HIV74227.1"/>
    </source>
</evidence>